<organism evidence="9 11">
    <name type="scientific">Rozella allomycis (strain CSF55)</name>
    <dbReference type="NCBI Taxonomy" id="988480"/>
    <lineage>
        <taxon>Eukaryota</taxon>
        <taxon>Fungi</taxon>
        <taxon>Fungi incertae sedis</taxon>
        <taxon>Cryptomycota</taxon>
        <taxon>Cryptomycota incertae sedis</taxon>
        <taxon>Rozella</taxon>
    </lineage>
</organism>
<dbReference type="EMBL" id="ML004909">
    <property type="protein sequence ID" value="RKP22109.1"/>
    <property type="molecule type" value="Genomic_DNA"/>
</dbReference>
<feature type="domain" description="Leucine zipper with capping helix" evidence="8">
    <location>
        <begin position="147"/>
        <end position="201"/>
    </location>
</feature>
<reference evidence="12" key="2">
    <citation type="journal article" date="2018" name="Nat. Microbiol.">
        <title>Leveraging single-cell genomics to expand the fungal tree of life.</title>
        <authorList>
            <person name="Ahrendt S.R."/>
            <person name="Quandt C.A."/>
            <person name="Ciobanu D."/>
            <person name="Clum A."/>
            <person name="Salamov A."/>
            <person name="Andreopoulos B."/>
            <person name="Cheng J.F."/>
            <person name="Woyke T."/>
            <person name="Pelin A."/>
            <person name="Henrissat B."/>
            <person name="Reynolds N.K."/>
            <person name="Benny G.L."/>
            <person name="Smith M.E."/>
            <person name="James T.Y."/>
            <person name="Grigoriev I.V."/>
        </authorList>
    </citation>
    <scope>NUCLEOTIDE SEQUENCE [LARGE SCALE GENOMIC DNA]</scope>
    <source>
        <strain evidence="12">CSF55</strain>
    </source>
</reference>
<dbReference type="GO" id="GO:0005634">
    <property type="term" value="C:nucleus"/>
    <property type="evidence" value="ECO:0007669"/>
    <property type="project" value="UniProtKB-SubCell"/>
</dbReference>
<dbReference type="Pfam" id="PF03962">
    <property type="entry name" value="Mnd1"/>
    <property type="match status" value="1"/>
</dbReference>
<evidence type="ECO:0000256" key="5">
    <source>
        <dbReference type="PIRNR" id="PIRNR026991"/>
    </source>
</evidence>
<feature type="coiled-coil region" evidence="6">
    <location>
        <begin position="83"/>
        <end position="144"/>
    </location>
</feature>
<evidence type="ECO:0000256" key="2">
    <source>
        <dbReference type="ARBA" id="ARBA00005981"/>
    </source>
</evidence>
<dbReference type="EMBL" id="KE560700">
    <property type="protein sequence ID" value="EPZ35975.1"/>
    <property type="molecule type" value="Genomic_DNA"/>
</dbReference>
<evidence type="ECO:0000259" key="7">
    <source>
        <dbReference type="Pfam" id="PF03962"/>
    </source>
</evidence>
<gene>
    <name evidence="9" type="ORF">O9G_003890</name>
    <name evidence="10" type="ORF">ROZALSC1DRAFT_26492</name>
</gene>
<comment type="subcellular location">
    <subcellularLocation>
        <location evidence="1 5">Nucleus</location>
    </subcellularLocation>
</comment>
<dbReference type="GO" id="GO:0000785">
    <property type="term" value="C:chromatin"/>
    <property type="evidence" value="ECO:0007669"/>
    <property type="project" value="EnsemblFungi"/>
</dbReference>
<keyword evidence="3 6" id="KW-0175">Coiled coil</keyword>
<dbReference type="GO" id="GO:0120231">
    <property type="term" value="C:DNA recombinase auxiliary factor complex"/>
    <property type="evidence" value="ECO:0007669"/>
    <property type="project" value="EnsemblFungi"/>
</dbReference>
<reference evidence="10" key="3">
    <citation type="submission" date="2018-08" db="EMBL/GenBank/DDBJ databases">
        <title>Leveraging single-cell genomics to expand the Fungal Tree of Life.</title>
        <authorList>
            <consortium name="DOE Joint Genome Institute"/>
            <person name="Ahrendt S.R."/>
            <person name="Quandt C.A."/>
            <person name="Ciobanu D."/>
            <person name="Clum A."/>
            <person name="Salamov A."/>
            <person name="Andreopoulos B."/>
            <person name="Cheng J.-F."/>
            <person name="Woyke T."/>
            <person name="Pelin A."/>
            <person name="Henrissat B."/>
            <person name="Reynolds N."/>
            <person name="Benny G.L."/>
            <person name="Smith M.E."/>
            <person name="James T.Y."/>
            <person name="Grigoriev I.V."/>
        </authorList>
    </citation>
    <scope>NUCLEOTIDE SEQUENCE</scope>
    <source>
        <strain evidence="10">CSF55</strain>
    </source>
</reference>
<dbReference type="HOGENOM" id="CLU_080628_3_1_1"/>
<dbReference type="GO" id="GO:0010774">
    <property type="term" value="P:meiotic strand invasion involved in reciprocal meiotic recombination"/>
    <property type="evidence" value="ECO:0007669"/>
    <property type="project" value="EnsemblFungi"/>
</dbReference>
<comment type="function">
    <text evidence="5">Required for proper homologous chromosome pairing and efficient cross-over and intragenic recombination during meiosis.</text>
</comment>
<evidence type="ECO:0000256" key="6">
    <source>
        <dbReference type="SAM" id="Coils"/>
    </source>
</evidence>
<dbReference type="GO" id="GO:0000709">
    <property type="term" value="P:meiotic joint molecule formation"/>
    <property type="evidence" value="ECO:0007669"/>
    <property type="project" value="EnsemblFungi"/>
</dbReference>
<dbReference type="Pfam" id="PF18517">
    <property type="entry name" value="LZ3wCH"/>
    <property type="match status" value="1"/>
</dbReference>
<comment type="similarity">
    <text evidence="2 5">Belongs to the MND1 family.</text>
</comment>
<dbReference type="PIRSF" id="PIRSF026991">
    <property type="entry name" value="Mnd1"/>
    <property type="match status" value="1"/>
</dbReference>
<evidence type="ECO:0000256" key="3">
    <source>
        <dbReference type="ARBA" id="ARBA00023054"/>
    </source>
</evidence>
<dbReference type="STRING" id="988480.A0A075B0C8"/>
<evidence type="ECO:0000256" key="1">
    <source>
        <dbReference type="ARBA" id="ARBA00004123"/>
    </source>
</evidence>
<evidence type="ECO:0000313" key="9">
    <source>
        <dbReference type="EMBL" id="EPZ35975.1"/>
    </source>
</evidence>
<dbReference type="InterPro" id="IPR040661">
    <property type="entry name" value="LZ3wCH"/>
</dbReference>
<feature type="domain" description="Mnd1 HTH" evidence="7">
    <location>
        <begin position="13"/>
        <end position="72"/>
    </location>
</feature>
<dbReference type="OMA" id="ECYGDEY"/>
<accession>A0A075B0C8</accession>
<dbReference type="InterPro" id="IPR005647">
    <property type="entry name" value="Mnd1"/>
</dbReference>
<evidence type="ECO:0000256" key="4">
    <source>
        <dbReference type="ARBA" id="ARBA00023242"/>
    </source>
</evidence>
<dbReference type="AlphaFoldDB" id="A0A075B0C8"/>
<evidence type="ECO:0000313" key="10">
    <source>
        <dbReference type="EMBL" id="RKP22109.1"/>
    </source>
</evidence>
<dbReference type="GO" id="GO:0003690">
    <property type="term" value="F:double-stranded DNA binding"/>
    <property type="evidence" value="ECO:0007669"/>
    <property type="project" value="InterPro"/>
</dbReference>
<sequence length="201" mass="23470">MKGLSFEEKCKRLLELFYETSDFFQLKELEKIAPKQKGIVMQSVKEVLQALVDDNLVQGEKIGTSNYFWSFPSSARHLRTTKLETLREQISRIDNQLKDLDKEIGVAKVGKDQSETRTVKLNELLILENEKKRIEKELDSFKELDPEAFEKNKQNSENLSQKINTWTDNIYALQSYCSKTFNIDGVSFLKQFEIPDDLEYL</sequence>
<dbReference type="OrthoDB" id="273345at2759"/>
<dbReference type="Proteomes" id="UP000281549">
    <property type="component" value="Unassembled WGS sequence"/>
</dbReference>
<protein>
    <recommendedName>
        <fullName evidence="5">Meiotic nuclear division protein 1</fullName>
    </recommendedName>
</protein>
<dbReference type="GO" id="GO:0120230">
    <property type="term" value="F:recombinase activator activity"/>
    <property type="evidence" value="ECO:0007669"/>
    <property type="project" value="EnsemblFungi"/>
</dbReference>
<evidence type="ECO:0000259" key="8">
    <source>
        <dbReference type="Pfam" id="PF18517"/>
    </source>
</evidence>
<keyword evidence="11" id="KW-1185">Reference proteome</keyword>
<proteinExistence type="inferred from homology"/>
<dbReference type="InterPro" id="IPR040453">
    <property type="entry name" value="Mnd1_HTH"/>
</dbReference>
<name>A0A075B0C8_ROZAC</name>
<keyword evidence="4 5" id="KW-0539">Nucleus</keyword>
<dbReference type="Proteomes" id="UP000030755">
    <property type="component" value="Unassembled WGS sequence"/>
</dbReference>
<evidence type="ECO:0000313" key="12">
    <source>
        <dbReference type="Proteomes" id="UP000281549"/>
    </source>
</evidence>
<reference evidence="9 11" key="1">
    <citation type="journal article" date="2013" name="Curr. Biol.">
        <title>Shared signatures of parasitism and phylogenomics unite Cryptomycota and microsporidia.</title>
        <authorList>
            <person name="James T.Y."/>
            <person name="Pelin A."/>
            <person name="Bonen L."/>
            <person name="Ahrendt S."/>
            <person name="Sain D."/>
            <person name="Corradi N."/>
            <person name="Stajich J.E."/>
        </authorList>
    </citation>
    <scope>NUCLEOTIDE SEQUENCE [LARGE SCALE GENOMIC DNA]</scope>
    <source>
        <strain evidence="9">CSF55</strain>
        <strain evidence="9">CSF55</strain>
    </source>
</reference>
<evidence type="ECO:0000313" key="11">
    <source>
        <dbReference type="Proteomes" id="UP000030755"/>
    </source>
</evidence>